<reference evidence="6 7" key="1">
    <citation type="journal article" date="2018" name="Nat. Ecol. Evol.">
        <title>Pezizomycetes genomes reveal the molecular basis of ectomycorrhizal truffle lifestyle.</title>
        <authorList>
            <person name="Murat C."/>
            <person name="Payen T."/>
            <person name="Noel B."/>
            <person name="Kuo A."/>
            <person name="Morin E."/>
            <person name="Chen J."/>
            <person name="Kohler A."/>
            <person name="Krizsan K."/>
            <person name="Balestrini R."/>
            <person name="Da Silva C."/>
            <person name="Montanini B."/>
            <person name="Hainaut M."/>
            <person name="Levati E."/>
            <person name="Barry K.W."/>
            <person name="Belfiori B."/>
            <person name="Cichocki N."/>
            <person name="Clum A."/>
            <person name="Dockter R.B."/>
            <person name="Fauchery L."/>
            <person name="Guy J."/>
            <person name="Iotti M."/>
            <person name="Le Tacon F."/>
            <person name="Lindquist E.A."/>
            <person name="Lipzen A."/>
            <person name="Malagnac F."/>
            <person name="Mello A."/>
            <person name="Molinier V."/>
            <person name="Miyauchi S."/>
            <person name="Poulain J."/>
            <person name="Riccioni C."/>
            <person name="Rubini A."/>
            <person name="Sitrit Y."/>
            <person name="Splivallo R."/>
            <person name="Traeger S."/>
            <person name="Wang M."/>
            <person name="Zifcakova L."/>
            <person name="Wipf D."/>
            <person name="Zambonelli A."/>
            <person name="Paolocci F."/>
            <person name="Nowrousian M."/>
            <person name="Ottonello S."/>
            <person name="Baldrian P."/>
            <person name="Spatafora J.W."/>
            <person name="Henrissat B."/>
            <person name="Nagy L.G."/>
            <person name="Aury J.M."/>
            <person name="Wincker P."/>
            <person name="Grigoriev I.V."/>
            <person name="Bonfante P."/>
            <person name="Martin F.M."/>
        </authorList>
    </citation>
    <scope>NUCLEOTIDE SEQUENCE [LARGE SCALE GENOMIC DNA]</scope>
    <source>
        <strain evidence="6 7">RN42</strain>
    </source>
</reference>
<evidence type="ECO:0000259" key="3">
    <source>
        <dbReference type="SMART" id="SM01214"/>
    </source>
</evidence>
<proteinExistence type="predicted"/>
<feature type="region of interest" description="Disordered" evidence="1">
    <location>
        <begin position="2013"/>
        <end position="2055"/>
    </location>
</feature>
<feature type="region of interest" description="Disordered" evidence="1">
    <location>
        <begin position="2976"/>
        <end position="3014"/>
    </location>
</feature>
<dbReference type="PANTHER" id="PTHR15678">
    <property type="entry name" value="ANTIGEN MLAA-22-RELATED"/>
    <property type="match status" value="1"/>
</dbReference>
<dbReference type="InterPro" id="IPR045167">
    <property type="entry name" value="Hobbit"/>
</dbReference>
<dbReference type="PANTHER" id="PTHR15678:SF6">
    <property type="entry name" value="BRIDGE-LIKE LIPID TRANSFER PROTEIN FAMILY MEMBER 2"/>
    <property type="match status" value="1"/>
</dbReference>
<dbReference type="InterPro" id="IPR019415">
    <property type="entry name" value="FMP27_SW_RBG"/>
</dbReference>
<feature type="region of interest" description="Disordered" evidence="1">
    <location>
        <begin position="1072"/>
        <end position="1139"/>
    </location>
</feature>
<evidence type="ECO:0000256" key="1">
    <source>
        <dbReference type="SAM" id="MobiDB-lite"/>
    </source>
</evidence>
<feature type="domain" description="FMP27 SW motif-containing RBG unit" evidence="4">
    <location>
        <begin position="1146"/>
        <end position="1248"/>
    </location>
</feature>
<accession>A0A3N4I6D6</accession>
<feature type="region of interest" description="Disordered" evidence="1">
    <location>
        <begin position="2246"/>
        <end position="2265"/>
    </location>
</feature>
<keyword evidence="7" id="KW-1185">Reference proteome</keyword>
<keyword evidence="2" id="KW-0812">Transmembrane</keyword>
<evidence type="ECO:0000259" key="5">
    <source>
        <dbReference type="SMART" id="SM01216"/>
    </source>
</evidence>
<feature type="compositionally biased region" description="Polar residues" evidence="1">
    <location>
        <begin position="742"/>
        <end position="752"/>
    </location>
</feature>
<feature type="compositionally biased region" description="Basic residues" evidence="1">
    <location>
        <begin position="1092"/>
        <end position="1102"/>
    </location>
</feature>
<name>A0A3N4I6D6_ASCIM</name>
<evidence type="ECO:0000313" key="6">
    <source>
        <dbReference type="EMBL" id="RPA79731.1"/>
    </source>
</evidence>
<dbReference type="InterPro" id="IPR019449">
    <property type="entry name" value="FMP27_WPPW_RBG"/>
</dbReference>
<dbReference type="Proteomes" id="UP000275078">
    <property type="component" value="Unassembled WGS sequence"/>
</dbReference>
<feature type="transmembrane region" description="Helical" evidence="2">
    <location>
        <begin position="27"/>
        <end position="49"/>
    </location>
</feature>
<sequence length="3014" mass="339854">MENQLRGLAASVEENSLVAQGLRIPTFILGILVLLYIASFVVFAVIRILTGVSIQRLGYLCLKRISYEPKPGIKIDIRKFGFLLHRPTFAQPTWVSIVLHDSVVRLDLRERKKREATAEKAGGLEYDTELDDELGSGKGGGDGEKRVPSEKHWEKLLKLQNVLEKLHKFLRYLKLIDIVVTNIAVAIPEAGVVQVGSFTMMADTREHSAKKRRLLEQRKTLTSKQQPVEWMISVRNVLFNADGKEPMEVLNHCLFNLNGILEEGFGVIKDSAISIKFGKVNIPVDDFTLASKILKKLKADNPQISSEPGLSFAAILEELAVPGSRTERIAEALLQSRELLRTIIENVKEVQIAIGALLMTKVVKPLEPSTSESTVIVEMKELGMDIHRLDQKSPAHRMYFSSKDVAHQALLAVISVSVTLDDGAGHRDRLLYVPMITMTSKTTLPSKTIELVEKPENDRNANIVLANVVVTSPSVDLEPRHLPLLLSLMDSDKPKKSRAPGDKAQLISRLLPKASVKFSVHEPVLRLSFPSAENSSEEESDMLISSHSSISADLESSHLDEGKDHYYLNASFRVVAHELYYQSVSGERHDLLLTDTLEVRAQMTASPEVQVRAQAYLDTFALRLVRPEITRAIQQMAFQLRSGSKSRKPQMKVGPEPKPSFLRKLPLWLAQLNFDGKDIVVEIAGVDKNVSEKARGIAIQVETWTALFSCQKQEIVRRPGHRRRAGSKLEPLSPSDFRGSRGRTTGNPTDGRSFSMECNGVEGYIWEGPDQWEQEPFFTIPTFSTEFSTSTDADGQLLHVVSRVESFDVNYSLQNHYTCYVAAGVVRDAIGHRISETRHARILSQSLEVKSPLLFGGMAYVESPATPPEFMSFDLRVKHIKIKAKMPTDPGVMFTVEGLDAGLQRWAPIYCKARSIRVFSQSPKVPSAWVRLVSIRHLHTGIRTTKRQERTGIVTEHSLEVDTDAIRLGIPHQFTLYRLTDNIVNAAKSVEQMHYRHKTGTMDTIQKLGNQPAKRVPRLALRSKALLFELEDDPFESRLNLIYRTGLLEQKLRLQRQAAYDAKVQKMAEAARAANAMSGRPMTSAALQPPRSRLRHRTRTMRSHKEKDKNETLRGRPRGDSEPLDRPETSFGQEPMQSNSAVSLEEAYAKLQKLNSTMWIRKIRVARDNVSARIVESRRSFWGSEDIVDAADTTETLLRLPTAPSLLTAYFNDVDIVVDKPSFDLKELPDFLYRVGKGLPKDTQFALLVPMSIKMDFKEARILLRDYPLPFIHVPRMGIDQSSRVPSWSLSSDIVIAEELWGKESKRTCRVNIITPTEEEPDDEYHLDITRTVAPVKSYSDFKIKINTSEPTQITWCTSYQPAIQDMMMVFETFSKPHVDTSERVGFWDKIRLVLHSELTLSWKDSDGEVQLNLKGSRDPYKVTGKGAGFVMCWRGDVQWHMGRDHEPQKFMRVEGNEFVLAIPSFNVGSEGFQDLPPATAGSGTPSYSEDASARFKKVVMKLSGRLQFMIGLAFEQDLGGSDDWKERKRSFDFIPHYAVTLRSPEYCVAPPGEVYDAFKGFRSQYIHLSISIVCPLNRNWAFPAQGMSASYNTIHLTPRFFTHFFSWWQLFAGNMSLPIRQGALWPGPEKSPKKFARHLATIEYQLLLSPLFISHIYKHNENEDGSFVGATGLKCRLDSFMMDLHQRREEVTTTIKGLNKERRTFGMKMNQAMVDFHTADIRAVSATIAGATAEDMKVAEEQNSFAQGRWMAADLNKFDIHDDDYSWVDLDDFIEVDWELPPGSTPQTVITPMAFTPRFTYFRQTDHSDPNAPISERPSPFGIDCSHDCIITDDNDPKEIQCSLVAGRLEKVHHQMKRNKEALATLAERLNKDPSNEQFKQESQILVEQSSMLFNKICFLEAMLRKMSEQLDTSPPGSKAESDYNGRYSTDTEPEMLGMDNATFSDYVNDFDNRFIVHNLQAKWNNSLRNTILRYIHQINQRRGFVYYMSRRAVKFILDIIEERERESKILQMNVKEQEKQTRQSKRSSGRTSNVSGRSTRENSIDQSGVSPGSVEDQLKKLLDEANKYTKTKSDSKEDIQWYMNNSTATKACREDVTKDISEDYIPLNSYHVRLIAPQIQMQSDKGKDSAVLVTAEGMQLNIVSIMDKKRITDEVSGLVQRRYLVNMDNAQFFVTHAANFAQRSMWLHSANRYGASRKSSWPPWIPLENMFDFRNSPLGFSRIVDRTSATLRYDKHNSLRLKYSDQVSDADQSNEASNEETSDMEKRIDNVWVDFPKLQAKCDSSEYYAMFMIVQDVLLYSEPAEKLRSEKLEKIMLASDFSDLRGAPEMVERLQEKVNQLVELKHHLQTHSRQLDGNVWDNVLTLDMELNNSEEELFFLMKAITTVQRKYEDKSSSAGGVLRWYLSASDVVWNLLRVDGGQSGPLAEFRLQDASYQRVDNADGSNYNTLDVRMMRGFNLLPDAVYPEMIAPYYSREPTQEERENTRLLRVEWHMLEAIAGIPVINHFQVDLFPLKIQLEREIGEKLFQYIFPNNGKEGPGFSPFNVQAMKTLPGQVVPLGDKGTNGATAVDLSRDEADISNNNSEQNSLIDDEDDFPQTQAGLDLDAVKAASTPAIDEQLRPMSAVPPSARHLPKVHSDTAIQSMRVRRSNDSAAPSMNTILGEPREKPQRRKIFHRSSDKQQAQSDELTQMISRASSYMSLVYVKIPSVVLFLSYKGRGERNFEDVHEFVFKMPMLEYRNKTWSNLDLALRLKKDIMKALISHTGAILENKLTHQRPNTKAPPKFLRMMGASSNTTNVSSPLNPDSVTISRASSDLATMSTAANNEDLAINTNMANRNLAFNMHVQGPSPSPRRDSVKSTSSMMSADSSQSGNHVMSDYEDNADRNDTENPLRTAFRSMTASRPATRDGGRPTTRDGIRPTTREGMRPVTREGGMGGFFNSGNFVGEDGRKRTAFLNFGKKAFGGAGGGGVNNGNSASGNSANSSNSTVNTVNTVTNVGAAPAGDDAASK</sequence>
<evidence type="ECO:0000256" key="2">
    <source>
        <dbReference type="SAM" id="Phobius"/>
    </source>
</evidence>
<feature type="domain" description="FMP27/BLTP2/Hobbit GFWDK motif-containing RBG unit" evidence="3">
    <location>
        <begin position="1266"/>
        <end position="1423"/>
    </location>
</feature>
<feature type="compositionally biased region" description="Polar residues" evidence="1">
    <location>
        <begin position="2582"/>
        <end position="2592"/>
    </location>
</feature>
<feature type="compositionally biased region" description="Polar residues" evidence="1">
    <location>
        <begin position="2247"/>
        <end position="2258"/>
    </location>
</feature>
<feature type="compositionally biased region" description="Basic and acidic residues" evidence="1">
    <location>
        <begin position="1103"/>
        <end position="1128"/>
    </location>
</feature>
<feature type="compositionally biased region" description="Low complexity" evidence="1">
    <location>
        <begin position="2862"/>
        <end position="2875"/>
    </location>
</feature>
<dbReference type="STRING" id="1160509.A0A3N4I6D6"/>
<dbReference type="SMART" id="SM01214">
    <property type="entry name" value="Fmp27_GFWDK"/>
    <property type="match status" value="1"/>
</dbReference>
<feature type="region of interest" description="Disordered" evidence="1">
    <location>
        <begin position="2847"/>
        <end position="2939"/>
    </location>
</feature>
<gene>
    <name evidence="6" type="ORF">BJ508DRAFT_415735</name>
</gene>
<dbReference type="EMBL" id="ML119695">
    <property type="protein sequence ID" value="RPA79731.1"/>
    <property type="molecule type" value="Genomic_DNA"/>
</dbReference>
<feature type="region of interest" description="Disordered" evidence="1">
    <location>
        <begin position="2574"/>
        <end position="2596"/>
    </location>
</feature>
<keyword evidence="2" id="KW-1133">Transmembrane helix</keyword>
<feature type="domain" description="FMP27 WPPW motif-containing RBG unit" evidence="5">
    <location>
        <begin position="1673"/>
        <end position="2212"/>
    </location>
</feature>
<feature type="compositionally biased region" description="Basic and acidic residues" evidence="1">
    <location>
        <begin position="2909"/>
        <end position="2934"/>
    </location>
</feature>
<organism evidence="6 7">
    <name type="scientific">Ascobolus immersus RN42</name>
    <dbReference type="NCBI Taxonomy" id="1160509"/>
    <lineage>
        <taxon>Eukaryota</taxon>
        <taxon>Fungi</taxon>
        <taxon>Dikarya</taxon>
        <taxon>Ascomycota</taxon>
        <taxon>Pezizomycotina</taxon>
        <taxon>Pezizomycetes</taxon>
        <taxon>Pezizales</taxon>
        <taxon>Ascobolaceae</taxon>
        <taxon>Ascobolus</taxon>
    </lineage>
</organism>
<keyword evidence="2" id="KW-0472">Membrane</keyword>
<evidence type="ECO:0000313" key="7">
    <source>
        <dbReference type="Proteomes" id="UP000275078"/>
    </source>
</evidence>
<dbReference type="OrthoDB" id="1562405at2759"/>
<evidence type="ECO:0000259" key="4">
    <source>
        <dbReference type="SMART" id="SM01215"/>
    </source>
</evidence>
<feature type="compositionally biased region" description="Polar residues" evidence="1">
    <location>
        <begin position="1130"/>
        <end position="1139"/>
    </location>
</feature>
<feature type="compositionally biased region" description="Low complexity" evidence="1">
    <location>
        <begin position="2977"/>
        <end position="3005"/>
    </location>
</feature>
<protein>
    <submittedName>
        <fullName evidence="6">Uncharacterized protein</fullName>
    </submittedName>
</protein>
<dbReference type="SMART" id="SM01215">
    <property type="entry name" value="Fmp27_SW"/>
    <property type="match status" value="1"/>
</dbReference>
<feature type="region of interest" description="Disordered" evidence="1">
    <location>
        <begin position="718"/>
        <end position="753"/>
    </location>
</feature>
<feature type="region of interest" description="Disordered" evidence="1">
    <location>
        <begin position="1911"/>
        <end position="1937"/>
    </location>
</feature>
<dbReference type="InterPro" id="IPR019441">
    <property type="entry name" value="FMP27/BLTP2/Hobbit_GFWDK_RBG"/>
</dbReference>
<dbReference type="Pfam" id="PF10344">
    <property type="entry name" value="Hobbit"/>
    <property type="match status" value="2"/>
</dbReference>
<dbReference type="SMART" id="SM01216">
    <property type="entry name" value="Fmp27_WPPW"/>
    <property type="match status" value="1"/>
</dbReference>